<keyword evidence="2" id="KW-0732">Signal</keyword>
<sequence length="222" mass="23449">MAPLMKLFMLAITATVAVAFAPSATSRVQNGPSSTQLFEDFGLGLGEITYENQPDLLKGEQEYKQYVNRINDKNMLNRKYNVVQRVRELELLQATIDNGVLAKLEKNGLDLETLEKLLPLAEKYGLLSLAANNQQLLVNLAAPLLIEGAPLLLPVVAAALEIGPSAFFGASAVLVGVDAALLANEVQIPFVGLSAGVFLGLLLVPLAAVLGGAGVALGSLKK</sequence>
<accession>A0A7S4AXM7</accession>
<keyword evidence="1" id="KW-1133">Transmembrane helix</keyword>
<reference evidence="3" key="1">
    <citation type="submission" date="2021-01" db="EMBL/GenBank/DDBJ databases">
        <authorList>
            <person name="Corre E."/>
            <person name="Pelletier E."/>
            <person name="Niang G."/>
            <person name="Scheremetjew M."/>
            <person name="Finn R."/>
            <person name="Kale V."/>
            <person name="Holt S."/>
            <person name="Cochrane G."/>
            <person name="Meng A."/>
            <person name="Brown T."/>
            <person name="Cohen L."/>
        </authorList>
    </citation>
    <scope>NUCLEOTIDE SEQUENCE</scope>
    <source>
        <strain evidence="3">10249 10 AB</strain>
    </source>
</reference>
<evidence type="ECO:0000313" key="3">
    <source>
        <dbReference type="EMBL" id="CAE0730046.1"/>
    </source>
</evidence>
<keyword evidence="1" id="KW-0812">Transmembrane</keyword>
<feature type="chain" id="PRO_5030924354" evidence="2">
    <location>
        <begin position="20"/>
        <end position="222"/>
    </location>
</feature>
<organism evidence="3">
    <name type="scientific">Pseudo-nitzschia australis</name>
    <dbReference type="NCBI Taxonomy" id="44445"/>
    <lineage>
        <taxon>Eukaryota</taxon>
        <taxon>Sar</taxon>
        <taxon>Stramenopiles</taxon>
        <taxon>Ochrophyta</taxon>
        <taxon>Bacillariophyta</taxon>
        <taxon>Bacillariophyceae</taxon>
        <taxon>Bacillariophycidae</taxon>
        <taxon>Bacillariales</taxon>
        <taxon>Bacillariaceae</taxon>
        <taxon>Pseudo-nitzschia</taxon>
    </lineage>
</organism>
<feature type="transmembrane region" description="Helical" evidence="1">
    <location>
        <begin position="166"/>
        <end position="183"/>
    </location>
</feature>
<proteinExistence type="predicted"/>
<protein>
    <submittedName>
        <fullName evidence="3">Uncharacterized protein</fullName>
    </submittedName>
</protein>
<feature type="signal peptide" evidence="2">
    <location>
        <begin position="1"/>
        <end position="19"/>
    </location>
</feature>
<dbReference type="AlphaFoldDB" id="A0A7S4AXM7"/>
<feature type="transmembrane region" description="Helical" evidence="1">
    <location>
        <begin position="195"/>
        <end position="220"/>
    </location>
</feature>
<evidence type="ECO:0000256" key="1">
    <source>
        <dbReference type="SAM" id="Phobius"/>
    </source>
</evidence>
<gene>
    <name evidence="3" type="ORF">PAUS00366_LOCUS22831</name>
</gene>
<keyword evidence="1" id="KW-0472">Membrane</keyword>
<evidence type="ECO:0000256" key="2">
    <source>
        <dbReference type="SAM" id="SignalP"/>
    </source>
</evidence>
<name>A0A7S4AXM7_9STRA</name>
<dbReference type="EMBL" id="HBIX01034910">
    <property type="protein sequence ID" value="CAE0730046.1"/>
    <property type="molecule type" value="Transcribed_RNA"/>
</dbReference>